<evidence type="ECO:0000313" key="2">
    <source>
        <dbReference type="Proteomes" id="UP000267096"/>
    </source>
</evidence>
<evidence type="ECO:0000313" key="1">
    <source>
        <dbReference type="EMBL" id="VDK39799.1"/>
    </source>
</evidence>
<evidence type="ECO:0000313" key="3">
    <source>
        <dbReference type="WBParaSite" id="ASIM_0000975601-mRNA-1"/>
    </source>
</evidence>
<reference evidence="1 2" key="2">
    <citation type="submission" date="2018-11" db="EMBL/GenBank/DDBJ databases">
        <authorList>
            <consortium name="Pathogen Informatics"/>
        </authorList>
    </citation>
    <scope>NUCLEOTIDE SEQUENCE [LARGE SCALE GENOMIC DNA]</scope>
</reference>
<organism evidence="3">
    <name type="scientific">Anisakis simplex</name>
    <name type="common">Herring worm</name>
    <dbReference type="NCBI Taxonomy" id="6269"/>
    <lineage>
        <taxon>Eukaryota</taxon>
        <taxon>Metazoa</taxon>
        <taxon>Ecdysozoa</taxon>
        <taxon>Nematoda</taxon>
        <taxon>Chromadorea</taxon>
        <taxon>Rhabditida</taxon>
        <taxon>Spirurina</taxon>
        <taxon>Ascaridomorpha</taxon>
        <taxon>Ascaridoidea</taxon>
        <taxon>Anisakidae</taxon>
        <taxon>Anisakis</taxon>
        <taxon>Anisakis simplex complex</taxon>
    </lineage>
</organism>
<sequence>MFRLCGHPLLCRNPETDFSAAMREKISNGEYLFERKEWENVSLQGRRNISVIILMIHYTKQ</sequence>
<gene>
    <name evidence="1" type="ORF">ASIM_LOCUS9485</name>
</gene>
<reference evidence="3" key="1">
    <citation type="submission" date="2017-02" db="UniProtKB">
        <authorList>
            <consortium name="WormBaseParasite"/>
        </authorList>
    </citation>
    <scope>IDENTIFICATION</scope>
</reference>
<name>A0A0M3JQ05_ANISI</name>
<accession>A0A0M3JQ05</accession>
<protein>
    <submittedName>
        <fullName evidence="1 3">Uncharacterized protein</fullName>
    </submittedName>
</protein>
<dbReference type="EMBL" id="UYRR01029211">
    <property type="protein sequence ID" value="VDK39799.1"/>
    <property type="molecule type" value="Genomic_DNA"/>
</dbReference>
<dbReference type="AlphaFoldDB" id="A0A0M3JQ05"/>
<keyword evidence="2" id="KW-1185">Reference proteome</keyword>
<dbReference type="Proteomes" id="UP000267096">
    <property type="component" value="Unassembled WGS sequence"/>
</dbReference>
<proteinExistence type="predicted"/>
<dbReference type="WBParaSite" id="ASIM_0000975601-mRNA-1">
    <property type="protein sequence ID" value="ASIM_0000975601-mRNA-1"/>
    <property type="gene ID" value="ASIM_0000975601"/>
</dbReference>